<dbReference type="Proteomes" id="UP000004659">
    <property type="component" value="Unassembled WGS sequence"/>
</dbReference>
<feature type="transmembrane region" description="Helical" evidence="5">
    <location>
        <begin position="49"/>
        <end position="72"/>
    </location>
</feature>
<feature type="domain" description="Penicillin-binding protein dimerisation" evidence="7">
    <location>
        <begin position="89"/>
        <end position="200"/>
    </location>
</feature>
<evidence type="ECO:0000256" key="3">
    <source>
        <dbReference type="ARBA" id="ARBA00023136"/>
    </source>
</evidence>
<keyword evidence="3 5" id="KW-0472">Membrane</keyword>
<comment type="subcellular location">
    <subcellularLocation>
        <location evidence="1">Membrane</location>
    </subcellularLocation>
</comment>
<name>A0A0E1X5H0_9HYPH</name>
<proteinExistence type="predicted"/>
<dbReference type="PANTHER" id="PTHR30627">
    <property type="entry name" value="PEPTIDOGLYCAN D,D-TRANSPEPTIDASE"/>
    <property type="match status" value="1"/>
</dbReference>
<dbReference type="RefSeq" id="WP_002964545.1">
    <property type="nucleotide sequence ID" value="NZ_EQ999546.1"/>
</dbReference>
<keyword evidence="5" id="KW-0812">Transmembrane</keyword>
<dbReference type="PANTHER" id="PTHR30627:SF1">
    <property type="entry name" value="PEPTIDOGLYCAN D,D-TRANSPEPTIDASE FTSI"/>
    <property type="match status" value="1"/>
</dbReference>
<evidence type="ECO:0000256" key="4">
    <source>
        <dbReference type="SAM" id="MobiDB-lite"/>
    </source>
</evidence>
<protein>
    <submittedName>
        <fullName evidence="8">Peptidoglycan glycosyltransferase</fullName>
    </submittedName>
</protein>
<keyword evidence="5" id="KW-1133">Transmembrane helix</keyword>
<keyword evidence="2" id="KW-0121">Carboxypeptidase</keyword>
<feature type="domain" description="Penicillin-binding protein transpeptidase" evidence="6">
    <location>
        <begin position="261"/>
        <end position="561"/>
    </location>
</feature>
<evidence type="ECO:0000259" key="6">
    <source>
        <dbReference type="Pfam" id="PF00905"/>
    </source>
</evidence>
<accession>A0A0E1X5H0</accession>
<feature type="region of interest" description="Disordered" evidence="4">
    <location>
        <begin position="586"/>
        <end position="607"/>
    </location>
</feature>
<evidence type="ECO:0000256" key="1">
    <source>
        <dbReference type="ARBA" id="ARBA00004370"/>
    </source>
</evidence>
<dbReference type="GO" id="GO:0008658">
    <property type="term" value="F:penicillin binding"/>
    <property type="evidence" value="ECO:0007669"/>
    <property type="project" value="InterPro"/>
</dbReference>
<dbReference type="InterPro" id="IPR005311">
    <property type="entry name" value="PBP_dimer"/>
</dbReference>
<dbReference type="Gene3D" id="3.30.450.330">
    <property type="match status" value="1"/>
</dbReference>
<dbReference type="SUPFAM" id="SSF56519">
    <property type="entry name" value="Penicillin binding protein dimerisation domain"/>
    <property type="match status" value="1"/>
</dbReference>
<dbReference type="Pfam" id="PF00905">
    <property type="entry name" value="Transpeptidase"/>
    <property type="match status" value="1"/>
</dbReference>
<dbReference type="GO" id="GO:0016740">
    <property type="term" value="F:transferase activity"/>
    <property type="evidence" value="ECO:0007669"/>
    <property type="project" value="UniProtKB-KW"/>
</dbReference>
<dbReference type="Gene3D" id="3.40.710.10">
    <property type="entry name" value="DD-peptidase/beta-lactamase superfamily"/>
    <property type="match status" value="1"/>
</dbReference>
<organism evidence="8">
    <name type="scientific">Brucella pinnipedialis M292/94/1</name>
    <dbReference type="NCBI Taxonomy" id="520462"/>
    <lineage>
        <taxon>Bacteria</taxon>
        <taxon>Pseudomonadati</taxon>
        <taxon>Pseudomonadota</taxon>
        <taxon>Alphaproteobacteria</taxon>
        <taxon>Hyphomicrobiales</taxon>
        <taxon>Brucellaceae</taxon>
        <taxon>Brucella/Ochrobactrum group</taxon>
        <taxon>Brucella</taxon>
    </lineage>
</organism>
<dbReference type="Gene3D" id="3.90.1310.10">
    <property type="entry name" value="Penicillin-binding protein 2a (Domain 2)"/>
    <property type="match status" value="1"/>
</dbReference>
<sequence length="607" mass="66126">MRLRLFSAKKKAPDGSIHGEVPAGDEKLAGNMAFVGSRKRHGNRARNRLWMAIACFAGIYGVMAGKLVYFGMIGGVDQDAAGPFVHQLASRPDILDRNGEILATDIKTASLYAEPRKIVDPDETIEMLSTVLPDLDWEATYKRLKSGAGFVWIKRGLTPKQQSQIMALGVPGIGFRTEKRRFYPGGPTASHILGLVNVDNQGIAGMEKYIDSQGLSDLRSVGLATGQSLEPVHLSIDIRVQHIMRDVLVKAMERYRAIAAGAVVLNVKTGEVIAMSSVPDFDPNNPVHALDKDRLNRMSAGTYEMGSTIKSFTTAMALDSGKFTLQSKLDASRPLVFGRQTIRDFHGKGRWLTLPEVFIFSSNIGSGREADAVGIEGHRAFLKKIGLLDRMQTELPEVARPVEPRVWKKVHSMTISFGHGMMTTPLQTAVGAAALMNGGKLIEPTFLPRTEAQAARASKQVIHPQVSADMRYLYRLNSTAPGGSGRRATVPGYRVGGKTGTAEKVINGRYSKDVRFNAFLASFPMDNPTYVVLTIIDEPKPEEGKFSATAGLNAAPMVAEIIRRSASFLGVSPDFRKEALPASVENVSGRPDFQQEVPPAMVSNEYD</sequence>
<evidence type="ECO:0000259" key="7">
    <source>
        <dbReference type="Pfam" id="PF03717"/>
    </source>
</evidence>
<dbReference type="InterPro" id="IPR012338">
    <property type="entry name" value="Beta-lactam/transpept-like"/>
</dbReference>
<dbReference type="EMBL" id="EQ999546">
    <property type="protein sequence ID" value="EEZ31539.1"/>
    <property type="molecule type" value="Genomic_DNA"/>
</dbReference>
<gene>
    <name evidence="8" type="ORF">BALG_01659</name>
</gene>
<dbReference type="SUPFAM" id="SSF56601">
    <property type="entry name" value="beta-lactamase/transpeptidase-like"/>
    <property type="match status" value="1"/>
</dbReference>
<dbReference type="GO" id="GO:0004180">
    <property type="term" value="F:carboxypeptidase activity"/>
    <property type="evidence" value="ECO:0007669"/>
    <property type="project" value="UniProtKB-KW"/>
</dbReference>
<dbReference type="InterPro" id="IPR036138">
    <property type="entry name" value="PBP_dimer_sf"/>
</dbReference>
<dbReference type="GO" id="GO:0005886">
    <property type="term" value="C:plasma membrane"/>
    <property type="evidence" value="ECO:0007669"/>
    <property type="project" value="TreeGrafter"/>
</dbReference>
<evidence type="ECO:0000256" key="5">
    <source>
        <dbReference type="SAM" id="Phobius"/>
    </source>
</evidence>
<dbReference type="InterPro" id="IPR001460">
    <property type="entry name" value="PCN-bd_Tpept"/>
</dbReference>
<evidence type="ECO:0000313" key="8">
    <source>
        <dbReference type="EMBL" id="EEZ31539.1"/>
    </source>
</evidence>
<dbReference type="InterPro" id="IPR050515">
    <property type="entry name" value="Beta-lactam/transpept"/>
</dbReference>
<dbReference type="AlphaFoldDB" id="A0A0E1X5H0"/>
<dbReference type="Pfam" id="PF03717">
    <property type="entry name" value="PBP_dimer"/>
    <property type="match status" value="1"/>
</dbReference>
<dbReference type="GO" id="GO:0071555">
    <property type="term" value="P:cell wall organization"/>
    <property type="evidence" value="ECO:0007669"/>
    <property type="project" value="TreeGrafter"/>
</dbReference>
<keyword evidence="2" id="KW-0645">Protease</keyword>
<dbReference type="GeneID" id="93016265"/>
<reference evidence="8" key="1">
    <citation type="submission" date="2009-01" db="EMBL/GenBank/DDBJ databases">
        <title>The Genome Sequence of Brucella pinnipedialis M292/94/1.</title>
        <authorList>
            <consortium name="The Broad Institute Genome Sequencing Platform"/>
            <person name="Ward D."/>
            <person name="Young S.K."/>
            <person name="Kodira C.D."/>
            <person name="Zeng Q."/>
            <person name="Koehrsen M."/>
            <person name="Alvarado L."/>
            <person name="Berlin A."/>
            <person name="Borenstein D."/>
            <person name="Chen Z."/>
            <person name="Engels R."/>
            <person name="Freedman E."/>
            <person name="Gellesch M."/>
            <person name="Goldberg J."/>
            <person name="Griggs A."/>
            <person name="Gujja S."/>
            <person name="Heiman D."/>
            <person name="Hepburn T."/>
            <person name="Howarth C."/>
            <person name="Jen D."/>
            <person name="Larson L."/>
            <person name="Lewis B."/>
            <person name="Mehta T."/>
            <person name="Park D."/>
            <person name="Pearson M."/>
            <person name="Roberts A."/>
            <person name="Saif S."/>
            <person name="Shea T."/>
            <person name="Shenoy N."/>
            <person name="Sisk P."/>
            <person name="Stolte C."/>
            <person name="Sykes S."/>
            <person name="Walk T."/>
            <person name="White J."/>
            <person name="Yandava C."/>
            <person name="Whatmore A.M."/>
            <person name="Perrett L.L."/>
            <person name="O'Callaghan D."/>
            <person name="Nusbaum C."/>
            <person name="Galagan J."/>
            <person name="Birren B."/>
        </authorList>
    </citation>
    <scope>NUCLEOTIDE SEQUENCE [LARGE SCALE GENOMIC DNA]</scope>
    <source>
        <strain evidence="8">M292/94/1</strain>
    </source>
</reference>
<keyword evidence="2" id="KW-0378">Hydrolase</keyword>
<keyword evidence="8" id="KW-0808">Transferase</keyword>
<evidence type="ECO:0000256" key="2">
    <source>
        <dbReference type="ARBA" id="ARBA00022645"/>
    </source>
</evidence>
<dbReference type="HOGENOM" id="CLU_009289_6_2_5"/>